<protein>
    <recommendedName>
        <fullName evidence="5">Medium-chain acyl-CoA ligase ACSF2, mitochondrial</fullName>
        <ecNumber evidence="4">6.2.1.2</ecNumber>
    </recommendedName>
</protein>
<reference evidence="13" key="1">
    <citation type="submission" date="2016-04" db="UniProtKB">
        <authorList>
            <consortium name="WormBaseParasite"/>
        </authorList>
    </citation>
    <scope>IDENTIFICATION</scope>
</reference>
<evidence type="ECO:0000259" key="9">
    <source>
        <dbReference type="Pfam" id="PF13193"/>
    </source>
</evidence>
<dbReference type="Gene3D" id="3.40.50.980">
    <property type="match status" value="2"/>
</dbReference>
<dbReference type="InterPro" id="IPR045851">
    <property type="entry name" value="AMP-bd_C_sf"/>
</dbReference>
<dbReference type="OrthoDB" id="10253115at2759"/>
<dbReference type="Gene3D" id="2.30.38.10">
    <property type="entry name" value="Luciferase, Domain 3"/>
    <property type="match status" value="1"/>
</dbReference>
<dbReference type="SUPFAM" id="SSF56801">
    <property type="entry name" value="Acetyl-CoA synthetase-like"/>
    <property type="match status" value="1"/>
</dbReference>
<evidence type="ECO:0000313" key="11">
    <source>
        <dbReference type="Proteomes" id="UP000038040"/>
    </source>
</evidence>
<dbReference type="Pfam" id="PF13193">
    <property type="entry name" value="AMP-binding_C"/>
    <property type="match status" value="1"/>
</dbReference>
<dbReference type="InterPro" id="IPR000873">
    <property type="entry name" value="AMP-dep_synth/lig_dom"/>
</dbReference>
<dbReference type="PROSITE" id="PS00455">
    <property type="entry name" value="AMP_BINDING"/>
    <property type="match status" value="1"/>
</dbReference>
<dbReference type="Proteomes" id="UP000274756">
    <property type="component" value="Unassembled WGS sequence"/>
</dbReference>
<dbReference type="AlphaFoldDB" id="A0A158Q5A2"/>
<evidence type="ECO:0000259" key="8">
    <source>
        <dbReference type="Pfam" id="PF00501"/>
    </source>
</evidence>
<evidence type="ECO:0000256" key="2">
    <source>
        <dbReference type="ARBA" id="ARBA00022598"/>
    </source>
</evidence>
<dbReference type="Pfam" id="PF00501">
    <property type="entry name" value="AMP-binding"/>
    <property type="match status" value="1"/>
</dbReference>
<evidence type="ECO:0000256" key="6">
    <source>
        <dbReference type="ARBA" id="ARBA00047319"/>
    </source>
</evidence>
<comment type="function">
    <text evidence="3">Acyl-CoA synthases catalyze the initial reaction in fatty acid metabolism, by forming a thioester with CoA. Has some preference toward medium-chain substrates. Plays a role in adipocyte differentiation.</text>
</comment>
<evidence type="ECO:0000256" key="5">
    <source>
        <dbReference type="ARBA" id="ARBA00039638"/>
    </source>
</evidence>
<feature type="domain" description="AMP-dependent synthetase/ligase" evidence="8">
    <location>
        <begin position="28"/>
        <end position="422"/>
    </location>
</feature>
<dbReference type="CDD" id="cd05917">
    <property type="entry name" value="FACL_like_2"/>
    <property type="match status" value="1"/>
</dbReference>
<feature type="domain" description="AMP-binding enzyme C-terminal" evidence="9">
    <location>
        <begin position="473"/>
        <end position="551"/>
    </location>
</feature>
<comment type="catalytic activity">
    <reaction evidence="6">
        <text>octanoate + ATP + CoA = octanoyl-CoA + AMP + diphosphate</text>
        <dbReference type="Rhea" id="RHEA:33631"/>
        <dbReference type="ChEBI" id="CHEBI:25646"/>
        <dbReference type="ChEBI" id="CHEBI:30616"/>
        <dbReference type="ChEBI" id="CHEBI:33019"/>
        <dbReference type="ChEBI" id="CHEBI:57287"/>
        <dbReference type="ChEBI" id="CHEBI:57386"/>
        <dbReference type="ChEBI" id="CHEBI:456215"/>
    </reaction>
</comment>
<evidence type="ECO:0000256" key="1">
    <source>
        <dbReference type="ARBA" id="ARBA00006432"/>
    </source>
</evidence>
<dbReference type="FunFam" id="3.30.300.30:FF:000008">
    <property type="entry name" value="2,3-dihydroxybenzoate-AMP ligase"/>
    <property type="match status" value="1"/>
</dbReference>
<dbReference type="PANTHER" id="PTHR43201">
    <property type="entry name" value="ACYL-COA SYNTHETASE"/>
    <property type="match status" value="1"/>
</dbReference>
<evidence type="ECO:0000256" key="4">
    <source>
        <dbReference type="ARBA" id="ARBA00039009"/>
    </source>
</evidence>
<dbReference type="EC" id="6.2.1.2" evidence="4"/>
<dbReference type="Proteomes" id="UP000038040">
    <property type="component" value="Unplaced"/>
</dbReference>
<dbReference type="EMBL" id="UYYG01000023">
    <property type="protein sequence ID" value="VDN51528.1"/>
    <property type="molecule type" value="Genomic_DNA"/>
</dbReference>
<dbReference type="FunFam" id="3.40.50.12780:FF:000003">
    <property type="entry name" value="Long-chain-fatty-acid--CoA ligase FadD"/>
    <property type="match status" value="1"/>
</dbReference>
<dbReference type="InterPro" id="IPR020845">
    <property type="entry name" value="AMP-binding_CS"/>
</dbReference>
<keyword evidence="2" id="KW-0436">Ligase</keyword>
<evidence type="ECO:0000313" key="10">
    <source>
        <dbReference type="EMBL" id="VDN51528.1"/>
    </source>
</evidence>
<evidence type="ECO:0000313" key="12">
    <source>
        <dbReference type="Proteomes" id="UP000274756"/>
    </source>
</evidence>
<proteinExistence type="inferred from homology"/>
<comment type="catalytic activity">
    <reaction evidence="7">
        <text>a medium-chain fatty acid + ATP + CoA = a medium-chain fatty acyl-CoA + AMP + diphosphate</text>
        <dbReference type="Rhea" id="RHEA:48340"/>
        <dbReference type="ChEBI" id="CHEBI:30616"/>
        <dbReference type="ChEBI" id="CHEBI:33019"/>
        <dbReference type="ChEBI" id="CHEBI:57287"/>
        <dbReference type="ChEBI" id="CHEBI:59558"/>
        <dbReference type="ChEBI" id="CHEBI:90546"/>
        <dbReference type="ChEBI" id="CHEBI:456215"/>
        <dbReference type="EC" id="6.2.1.2"/>
    </reaction>
</comment>
<keyword evidence="12" id="KW-1185">Reference proteome</keyword>
<dbReference type="GO" id="GO:0006631">
    <property type="term" value="P:fatty acid metabolic process"/>
    <property type="evidence" value="ECO:0007669"/>
    <property type="project" value="TreeGrafter"/>
</dbReference>
<organism evidence="11 13">
    <name type="scientific">Dracunculus medinensis</name>
    <name type="common">Guinea worm</name>
    <dbReference type="NCBI Taxonomy" id="318479"/>
    <lineage>
        <taxon>Eukaryota</taxon>
        <taxon>Metazoa</taxon>
        <taxon>Ecdysozoa</taxon>
        <taxon>Nematoda</taxon>
        <taxon>Chromadorea</taxon>
        <taxon>Rhabditida</taxon>
        <taxon>Spirurina</taxon>
        <taxon>Dracunculoidea</taxon>
        <taxon>Dracunculidae</taxon>
        <taxon>Dracunculus</taxon>
    </lineage>
</organism>
<sequence>MHIIRKSYLHGASNVELLFDTIGDRLRYAASQVPNREFVIFNRDNIRKTYKQVLDDGVKFATGLLHLGLERGDRVGMWGPNLYEWIICQFGTALAGMIMVNINPSYQMEELKFALGKVGIKALIAPPSFKKSNYYICLCQIIPELSSKEEGRGEISFPEFPYFKHFIIIDSAEQRNFRGAWNYTDVFEMGAEEDKLKLDKLEKEIQPDDAVNIQYTSGTTGLPKGATLTHHNIVNNAYFVGIRAGYHEKRTIICIPNPLYHCFGCVMGSLCACVHLQTCVFPAPSFEALAALQSVAQERCTALYGTPTMFIDMLYHPRFHEFDCSSIVSGFVAGAPCPIALCHKLVTELGMHDLQVCYGTTETSPVSFMSIRDDPPEQRIKSVGHIMDHLEAAVIDKSGRILPQGERGEVLVRGYSVMRCYWDSEDQTKTEITPDRWYHSGDIGVIHEDGTLSIVGRKRDMIVRGGENIYPTEVEQYLFRHPAIEDVQIVGVPDERFGEVVCAWIRLSSSASNVTEEDIREFCRGKIAHFKIPRYILFKNEGDFPLTVTGKVKKYEIRERSKIELGLQQVDGLINYFQKKSSCA</sequence>
<evidence type="ECO:0000313" key="13">
    <source>
        <dbReference type="WBParaSite" id="DME_0000688701-mRNA-1"/>
    </source>
</evidence>
<gene>
    <name evidence="10" type="ORF">DME_LOCUS1501</name>
</gene>
<evidence type="ECO:0000256" key="3">
    <source>
        <dbReference type="ARBA" id="ARBA00037247"/>
    </source>
</evidence>
<name>A0A158Q5A2_DRAME</name>
<dbReference type="PANTHER" id="PTHR43201:SF5">
    <property type="entry name" value="MEDIUM-CHAIN ACYL-COA LIGASE ACSF2, MITOCHONDRIAL"/>
    <property type="match status" value="1"/>
</dbReference>
<evidence type="ECO:0000256" key="7">
    <source>
        <dbReference type="ARBA" id="ARBA00048277"/>
    </source>
</evidence>
<accession>A0A158Q5A2</accession>
<dbReference type="Gene3D" id="3.30.300.30">
    <property type="match status" value="1"/>
</dbReference>
<dbReference type="GO" id="GO:0031956">
    <property type="term" value="F:medium-chain fatty acid-CoA ligase activity"/>
    <property type="evidence" value="ECO:0007669"/>
    <property type="project" value="UniProtKB-EC"/>
</dbReference>
<dbReference type="InterPro" id="IPR025110">
    <property type="entry name" value="AMP-bd_C"/>
</dbReference>
<dbReference type="STRING" id="318479.A0A158Q5A2"/>
<dbReference type="WBParaSite" id="DME_0000688701-mRNA-1">
    <property type="protein sequence ID" value="DME_0000688701-mRNA-1"/>
    <property type="gene ID" value="DME_0000688701"/>
</dbReference>
<reference evidence="10 12" key="2">
    <citation type="submission" date="2018-11" db="EMBL/GenBank/DDBJ databases">
        <authorList>
            <consortium name="Pathogen Informatics"/>
        </authorList>
    </citation>
    <scope>NUCLEOTIDE SEQUENCE [LARGE SCALE GENOMIC DNA]</scope>
</reference>
<comment type="similarity">
    <text evidence="1">Belongs to the ATP-dependent AMP-binding enzyme family.</text>
</comment>